<dbReference type="GO" id="GO:0019305">
    <property type="term" value="P:dTDP-rhamnose biosynthetic process"/>
    <property type="evidence" value="ECO:0007669"/>
    <property type="project" value="TreeGrafter"/>
</dbReference>
<sequence>MQTRSLKVAGVLEFSPPVFRDPRGLFVSPFQRDAFVAATGHELFGVAQTSFSVSRRGAVRGIHYTRVPPGTAKYVHCPRGRALDMVVDLRLGSPTFGAWDSVVLDQDDCRALYLPVGVGHAFAALTDDTLMAYTLSTAYAPENELAVSVHDPRLRLPLPRDVPPLLSERDRAAPTLAEAAARGLLPDYTRCREAEQVLAGAPVPSAGSAGEPGGGPAASPATDATP</sequence>
<dbReference type="Pfam" id="PF00908">
    <property type="entry name" value="dTDP_sugar_isom"/>
    <property type="match status" value="1"/>
</dbReference>
<dbReference type="PANTHER" id="PTHR21047">
    <property type="entry name" value="DTDP-6-DEOXY-D-GLUCOSE-3,5 EPIMERASE"/>
    <property type="match status" value="1"/>
</dbReference>
<dbReference type="AlphaFoldDB" id="Q67G39"/>
<accession>Q67G39</accession>
<feature type="site" description="Participates in a stacking interaction with the thymidine ring of dTDP-4-oxo-6-deoxyglucose" evidence="4">
    <location>
        <position position="139"/>
    </location>
</feature>
<dbReference type="InterPro" id="IPR014710">
    <property type="entry name" value="RmlC-like_jellyroll"/>
</dbReference>
<evidence type="ECO:0000256" key="4">
    <source>
        <dbReference type="PIRSR" id="PIRSR600888-3"/>
    </source>
</evidence>
<evidence type="ECO:0000256" key="5">
    <source>
        <dbReference type="SAM" id="MobiDB-lite"/>
    </source>
</evidence>
<feature type="region of interest" description="Disordered" evidence="5">
    <location>
        <begin position="202"/>
        <end position="226"/>
    </location>
</feature>
<feature type="active site" description="Proton donor" evidence="3">
    <location>
        <position position="133"/>
    </location>
</feature>
<dbReference type="InterPro" id="IPR000888">
    <property type="entry name" value="RmlC-like"/>
</dbReference>
<keyword evidence="2" id="KW-0413">Isomerase</keyword>
<evidence type="ECO:0000256" key="2">
    <source>
        <dbReference type="ARBA" id="ARBA00023235"/>
    </source>
</evidence>
<proteinExistence type="inferred from homology"/>
<feature type="active site" description="Proton acceptor" evidence="3">
    <location>
        <position position="63"/>
    </location>
</feature>
<comment type="similarity">
    <text evidence="1">Belongs to the dTDP-4-dehydrorhamnose 3,5-epimerase family.</text>
</comment>
<dbReference type="InterPro" id="IPR011051">
    <property type="entry name" value="RmlC_Cupin_sf"/>
</dbReference>
<dbReference type="GO" id="GO:0008830">
    <property type="term" value="F:dTDP-4-dehydrorhamnose 3,5-epimerase activity"/>
    <property type="evidence" value="ECO:0007669"/>
    <property type="project" value="InterPro"/>
</dbReference>
<dbReference type="Gene3D" id="2.60.120.10">
    <property type="entry name" value="Jelly Rolls"/>
    <property type="match status" value="1"/>
</dbReference>
<reference evidence="6" key="1">
    <citation type="journal article" date="2004" name="Chem. Biol.">
        <title>The hedamycin locus implicates a novel aromatic PKS priming mechanism.</title>
        <authorList>
            <person name="Bililign T."/>
            <person name="Hyun C.G."/>
            <person name="Williams J.S."/>
            <person name="Czisny A.M."/>
            <person name="Thorson J.S."/>
        </authorList>
    </citation>
    <scope>NUCLEOTIDE SEQUENCE</scope>
</reference>
<dbReference type="GO" id="GO:0005829">
    <property type="term" value="C:cytosol"/>
    <property type="evidence" value="ECO:0007669"/>
    <property type="project" value="TreeGrafter"/>
</dbReference>
<dbReference type="PANTHER" id="PTHR21047:SF2">
    <property type="entry name" value="THYMIDINE DIPHOSPHO-4-KETO-RHAMNOSE 3,5-EPIMERASE"/>
    <property type="match status" value="1"/>
</dbReference>
<protein>
    <submittedName>
        <fullName evidence="6">Putative 3-5-epimerase</fullName>
    </submittedName>
</protein>
<evidence type="ECO:0000313" key="6">
    <source>
        <dbReference type="EMBL" id="AAP85353.1"/>
    </source>
</evidence>
<evidence type="ECO:0000256" key="3">
    <source>
        <dbReference type="PIRSR" id="PIRSR600888-1"/>
    </source>
</evidence>
<feature type="compositionally biased region" description="Low complexity" evidence="5">
    <location>
        <begin position="217"/>
        <end position="226"/>
    </location>
</feature>
<dbReference type="CDD" id="cd00438">
    <property type="entry name" value="cupin_RmlC"/>
    <property type="match status" value="1"/>
</dbReference>
<name>Q67G39_9ACTN</name>
<dbReference type="GO" id="GO:0000271">
    <property type="term" value="P:polysaccharide biosynthetic process"/>
    <property type="evidence" value="ECO:0007669"/>
    <property type="project" value="TreeGrafter"/>
</dbReference>
<dbReference type="SUPFAM" id="SSF51182">
    <property type="entry name" value="RmlC-like cupins"/>
    <property type="match status" value="1"/>
</dbReference>
<evidence type="ECO:0000256" key="1">
    <source>
        <dbReference type="ARBA" id="ARBA00010154"/>
    </source>
</evidence>
<organism evidence="6">
    <name type="scientific">Streptomyces griseoruber</name>
    <dbReference type="NCBI Taxonomy" id="1943"/>
    <lineage>
        <taxon>Bacteria</taxon>
        <taxon>Bacillati</taxon>
        <taxon>Actinomycetota</taxon>
        <taxon>Actinomycetes</taxon>
        <taxon>Kitasatosporales</taxon>
        <taxon>Streptomycetaceae</taxon>
        <taxon>Streptomyces</taxon>
    </lineage>
</organism>
<dbReference type="EMBL" id="AY196994">
    <property type="protein sequence ID" value="AAP85353.1"/>
    <property type="molecule type" value="Genomic_DNA"/>
</dbReference>